<dbReference type="VEuPathDB" id="FungiDB:LELG_03939"/>
<dbReference type="SUPFAM" id="SSF53474">
    <property type="entry name" value="alpha/beta-Hydrolases"/>
    <property type="match status" value="1"/>
</dbReference>
<reference evidence="1 2" key="1">
    <citation type="journal article" date="2009" name="Nature">
        <title>Evolution of pathogenicity and sexual reproduction in eight Candida genomes.</title>
        <authorList>
            <person name="Butler G."/>
            <person name="Rasmussen M.D."/>
            <person name="Lin M.F."/>
            <person name="Santos M.A."/>
            <person name="Sakthikumar S."/>
            <person name="Munro C.A."/>
            <person name="Rheinbay E."/>
            <person name="Grabherr M."/>
            <person name="Forche A."/>
            <person name="Reedy J.L."/>
            <person name="Agrafioti I."/>
            <person name="Arnaud M.B."/>
            <person name="Bates S."/>
            <person name="Brown A.J."/>
            <person name="Brunke S."/>
            <person name="Costanzo M.C."/>
            <person name="Fitzpatrick D.A."/>
            <person name="de Groot P.W."/>
            <person name="Harris D."/>
            <person name="Hoyer L.L."/>
            <person name="Hube B."/>
            <person name="Klis F.M."/>
            <person name="Kodira C."/>
            <person name="Lennard N."/>
            <person name="Logue M.E."/>
            <person name="Martin R."/>
            <person name="Neiman A.M."/>
            <person name="Nikolaou E."/>
            <person name="Quail M.A."/>
            <person name="Quinn J."/>
            <person name="Santos M.C."/>
            <person name="Schmitzberger F.F."/>
            <person name="Sherlock G."/>
            <person name="Shah P."/>
            <person name="Silverstein K.A."/>
            <person name="Skrzypek M.S."/>
            <person name="Soll D."/>
            <person name="Staggs R."/>
            <person name="Stansfield I."/>
            <person name="Stumpf M.P."/>
            <person name="Sudbery P.E."/>
            <person name="Srikantha T."/>
            <person name="Zeng Q."/>
            <person name="Berman J."/>
            <person name="Berriman M."/>
            <person name="Heitman J."/>
            <person name="Gow N.A."/>
            <person name="Lorenz M.C."/>
            <person name="Birren B.W."/>
            <person name="Kellis M."/>
            <person name="Cuomo C.A."/>
        </authorList>
    </citation>
    <scope>NUCLEOTIDE SEQUENCE [LARGE SCALE GENOMIC DNA]</scope>
    <source>
        <strain evidence="2">ATCC 11503 / BCRC 21390 / CBS 2605 / JCM 1781 / NBRC 1676 / NRRL YB-4239</strain>
    </source>
</reference>
<keyword evidence="2" id="KW-1185">Reference proteome</keyword>
<dbReference type="GeneID" id="5231873"/>
<accession>A5E2V2</accession>
<dbReference type="InParanoid" id="A5E2V2"/>
<dbReference type="InterPro" id="IPR029058">
    <property type="entry name" value="AB_hydrolase_fold"/>
</dbReference>
<evidence type="ECO:0000313" key="1">
    <source>
        <dbReference type="EMBL" id="EDK45760.1"/>
    </source>
</evidence>
<dbReference type="InterPro" id="IPR019436">
    <property type="entry name" value="Say1-like"/>
</dbReference>
<dbReference type="ESTHER" id="lodel-a5e2v2">
    <property type="family name" value="Steryl_acetyl_hydrolase"/>
</dbReference>
<dbReference type="PANTHER" id="PTHR36169:SF1">
    <property type="entry name" value="ACETATE KINASE EUTQ"/>
    <property type="match status" value="1"/>
</dbReference>
<dbReference type="FunCoup" id="A5E2V2">
    <property type="interactions" value="17"/>
</dbReference>
<dbReference type="EMBL" id="CH981528">
    <property type="protein sequence ID" value="EDK45760.1"/>
    <property type="molecule type" value="Genomic_DNA"/>
</dbReference>
<dbReference type="AlphaFoldDB" id="A5E2V2"/>
<gene>
    <name evidence="1" type="ORF">LELG_03939</name>
</gene>
<evidence type="ECO:0008006" key="3">
    <source>
        <dbReference type="Google" id="ProtNLM"/>
    </source>
</evidence>
<name>A5E2V2_LODEL</name>
<dbReference type="Proteomes" id="UP000001996">
    <property type="component" value="Unassembled WGS sequence"/>
</dbReference>
<dbReference type="InterPro" id="IPR010424">
    <property type="entry name" value="EutQ"/>
</dbReference>
<organism evidence="1 2">
    <name type="scientific">Lodderomyces elongisporus (strain ATCC 11503 / CBS 2605 / JCM 1781 / NBRC 1676 / NRRL YB-4239)</name>
    <name type="common">Yeast</name>
    <name type="synonym">Saccharomyces elongisporus</name>
    <dbReference type="NCBI Taxonomy" id="379508"/>
    <lineage>
        <taxon>Eukaryota</taxon>
        <taxon>Fungi</taxon>
        <taxon>Dikarya</taxon>
        <taxon>Ascomycota</taxon>
        <taxon>Saccharomycotina</taxon>
        <taxon>Pichiomycetes</taxon>
        <taxon>Debaryomycetaceae</taxon>
        <taxon>Candida/Lodderomyces clade</taxon>
        <taxon>Lodderomyces</taxon>
    </lineage>
</organism>
<dbReference type="PANTHER" id="PTHR36169">
    <property type="entry name" value="ETHANOLAMINE UTILIZATION PROTEIN EUTQ"/>
    <property type="match status" value="1"/>
</dbReference>
<proteinExistence type="predicted"/>
<sequence length="410" mass="45989">MISLNGFFVLLSIPIRLLWTIFKYPFVGGANEKYKNNLTASLRLEMARGALKIPICDAAVISLKNADAIINTVVPSRVPFLVQGLKKYGQRFDKQSFWLVEAEGRSNDDPILIYLHGGGYYIDVQKTQIESVLAIYHLLEPKAKSKLSILDLDYKLVFEGHHITTQLYQLAETYEKLVRAGNTNIILMGDSAGGHLAITFLQYLKQLDSKVTVWPRSAILISPWVRIRSDPAHYLPGNSWYDNSPRDMISFTGMQQKSRQAALVGNLDVANMLVSPGNLPYKNSDWDDIPTLNYSGYSAFIILGEHELFRDDVLEWSKYAVKSPLRKQSKDSGGILNETVHIHRSGSFTNNTGGAYVEVVVEPWGIHDAAMVVESNVAFKLGNDKLTVADIDNNEFFGITRIVDFLNKIL</sequence>
<dbReference type="OrthoDB" id="2152029at2759"/>
<dbReference type="OMA" id="YNYSAND"/>
<dbReference type="HOGENOM" id="CLU_053543_0_0_1"/>
<dbReference type="Gene3D" id="3.40.50.1820">
    <property type="entry name" value="alpha/beta hydrolase"/>
    <property type="match status" value="1"/>
</dbReference>
<protein>
    <recommendedName>
        <fullName evidence="3">Alpha/beta hydrolase fold-3 domain-containing protein</fullName>
    </recommendedName>
</protein>
<dbReference type="eggNOG" id="KOG1515">
    <property type="taxonomic scope" value="Eukaryota"/>
</dbReference>
<dbReference type="Pfam" id="PF10340">
    <property type="entry name" value="Say1_Mug180"/>
    <property type="match status" value="1"/>
</dbReference>
<evidence type="ECO:0000313" key="2">
    <source>
        <dbReference type="Proteomes" id="UP000001996"/>
    </source>
</evidence>
<dbReference type="STRING" id="379508.A5E2V2"/>
<dbReference type="KEGG" id="lel:PVL30_004765"/>